<evidence type="ECO:0000313" key="10">
    <source>
        <dbReference type="EMBL" id="OAG00132.1"/>
    </source>
</evidence>
<keyword evidence="5 8" id="KW-1133">Transmembrane helix</keyword>
<dbReference type="EMBL" id="KV441560">
    <property type="protein sequence ID" value="OAG00132.1"/>
    <property type="molecule type" value="Genomic_DNA"/>
</dbReference>
<keyword evidence="11" id="KW-1185">Reference proteome</keyword>
<comment type="subcellular location">
    <subcellularLocation>
        <location evidence="1">Membrane</location>
        <topology evidence="1">Multi-pass membrane protein</topology>
    </subcellularLocation>
</comment>
<keyword evidence="3 7" id="KW-0813">Transport</keyword>
<feature type="transmembrane region" description="Helical" evidence="8">
    <location>
        <begin position="87"/>
        <end position="107"/>
    </location>
</feature>
<dbReference type="SUPFAM" id="SSF103473">
    <property type="entry name" value="MFS general substrate transporter"/>
    <property type="match status" value="1"/>
</dbReference>
<dbReference type="FunFam" id="1.20.1250.20:FF:000134">
    <property type="entry name" value="MFS sugar transporter protein"/>
    <property type="match status" value="1"/>
</dbReference>
<evidence type="ECO:0000256" key="8">
    <source>
        <dbReference type="SAM" id="Phobius"/>
    </source>
</evidence>
<reference evidence="10 11" key="1">
    <citation type="submission" date="2016-05" db="EMBL/GenBank/DDBJ databases">
        <title>Comparative analysis of secretome profiles of manganese(II)-oxidizing ascomycete fungi.</title>
        <authorList>
            <consortium name="DOE Joint Genome Institute"/>
            <person name="Zeiner C.A."/>
            <person name="Purvine S.O."/>
            <person name="Zink E.M."/>
            <person name="Wu S."/>
            <person name="Pasa-Tolic L."/>
            <person name="Chaput D.L."/>
            <person name="Haridas S."/>
            <person name="Grigoriev I.V."/>
            <person name="Santelli C.M."/>
            <person name="Hansel C.M."/>
        </authorList>
    </citation>
    <scope>NUCLEOTIDE SEQUENCE [LARGE SCALE GENOMIC DNA]</scope>
    <source>
        <strain evidence="10 11">AP3s5-JAC2a</strain>
    </source>
</reference>
<dbReference type="GO" id="GO:0016020">
    <property type="term" value="C:membrane"/>
    <property type="evidence" value="ECO:0007669"/>
    <property type="project" value="UniProtKB-SubCell"/>
</dbReference>
<dbReference type="PANTHER" id="PTHR48022">
    <property type="entry name" value="PLASTIDIC GLUCOSE TRANSPORTER 4"/>
    <property type="match status" value="1"/>
</dbReference>
<evidence type="ECO:0000256" key="4">
    <source>
        <dbReference type="ARBA" id="ARBA00022692"/>
    </source>
</evidence>
<dbReference type="Pfam" id="PF00083">
    <property type="entry name" value="Sugar_tr"/>
    <property type="match status" value="1"/>
</dbReference>
<dbReference type="InterPro" id="IPR003663">
    <property type="entry name" value="Sugar/inositol_transpt"/>
</dbReference>
<dbReference type="PRINTS" id="PR00171">
    <property type="entry name" value="SUGRTRNSPORT"/>
</dbReference>
<keyword evidence="4 8" id="KW-0812">Transmembrane</keyword>
<feature type="transmembrane region" description="Helical" evidence="8">
    <location>
        <begin position="113"/>
        <end position="134"/>
    </location>
</feature>
<feature type="transmembrane region" description="Helical" evidence="8">
    <location>
        <begin position="178"/>
        <end position="199"/>
    </location>
</feature>
<evidence type="ECO:0000256" key="2">
    <source>
        <dbReference type="ARBA" id="ARBA00010992"/>
    </source>
</evidence>
<evidence type="ECO:0000256" key="7">
    <source>
        <dbReference type="RuleBase" id="RU003346"/>
    </source>
</evidence>
<feature type="transmembrane region" description="Helical" evidence="8">
    <location>
        <begin position="305"/>
        <end position="326"/>
    </location>
</feature>
<dbReference type="NCBIfam" id="TIGR00879">
    <property type="entry name" value="SP"/>
    <property type="match status" value="1"/>
</dbReference>
<feature type="transmembrane region" description="Helical" evidence="8">
    <location>
        <begin position="268"/>
        <end position="293"/>
    </location>
</feature>
<evidence type="ECO:0000259" key="9">
    <source>
        <dbReference type="PROSITE" id="PS50850"/>
    </source>
</evidence>
<evidence type="ECO:0000256" key="6">
    <source>
        <dbReference type="ARBA" id="ARBA00023136"/>
    </source>
</evidence>
<sequence>MTHTSGYNVAVGLIVAVGSFTYGFGFASFATSIGQPGFFAYFGLSQTGPGASYTNSIIGAVNALFFFGACLGGLFGGPTADKIGRKWTLFGAALISVIGGALTAGSVHVAMLIVVRILQGSGLGALATLVPIYLSEASTPSKRGMLTGLHGFFLVSGYNISAWVGFGCSFSDNLTFGWRGPIAFTCIPPLVLLIGCFWIPESPRWLIAQGRTDEAWTILSRLHHDPHDEDQVAAHEEFYQMKKQIEFEAQNPSGYIAIFRTPSYRKRVFLSCFVQYAANATGGLVINYYSVIIYGNLGLSGHMPLLMYCIYTLIGALGNLFSLLTIDKTGRRFALLTGFTGCMVCVVIEAAMVGAYVDVATPSLGGQKVAIVAIMMFVFFYGLFIDAASFIYSAEILPTNIRPHGVALATTTYFIACITFVTPGATAIAAIGYKYFVLFACLTLVSVIVVYFMYPETKGRSLEELAELFGERVVVRLTGVDGEEREEVHAEIKREMVAERVEKV</sequence>
<dbReference type="Gene3D" id="1.20.1250.20">
    <property type="entry name" value="MFS general substrate transporter like domains"/>
    <property type="match status" value="1"/>
</dbReference>
<accession>A0A177BZW1</accession>
<dbReference type="PROSITE" id="PS00216">
    <property type="entry name" value="SUGAR_TRANSPORT_1"/>
    <property type="match status" value="1"/>
</dbReference>
<evidence type="ECO:0000256" key="5">
    <source>
        <dbReference type="ARBA" id="ARBA00022989"/>
    </source>
</evidence>
<dbReference type="AlphaFoldDB" id="A0A177BZW1"/>
<feature type="transmembrane region" description="Helical" evidence="8">
    <location>
        <begin position="406"/>
        <end position="429"/>
    </location>
</feature>
<evidence type="ECO:0000313" key="11">
    <source>
        <dbReference type="Proteomes" id="UP000077069"/>
    </source>
</evidence>
<feature type="domain" description="Major facilitator superfamily (MFS) profile" evidence="9">
    <location>
        <begin position="11"/>
        <end position="458"/>
    </location>
</feature>
<feature type="transmembrane region" description="Helical" evidence="8">
    <location>
        <begin position="333"/>
        <end position="357"/>
    </location>
</feature>
<evidence type="ECO:0000256" key="1">
    <source>
        <dbReference type="ARBA" id="ARBA00004141"/>
    </source>
</evidence>
<dbReference type="InterPro" id="IPR005828">
    <property type="entry name" value="MFS_sugar_transport-like"/>
</dbReference>
<protein>
    <submittedName>
        <fullName evidence="10">Arabinose-proton symporter</fullName>
    </submittedName>
</protein>
<dbReference type="InterPro" id="IPR020846">
    <property type="entry name" value="MFS_dom"/>
</dbReference>
<keyword evidence="6 8" id="KW-0472">Membrane</keyword>
<dbReference type="PROSITE" id="PS50850">
    <property type="entry name" value="MFS"/>
    <property type="match status" value="1"/>
</dbReference>
<dbReference type="OrthoDB" id="6612291at2759"/>
<feature type="transmembrane region" description="Helical" evidence="8">
    <location>
        <begin position="435"/>
        <end position="454"/>
    </location>
</feature>
<gene>
    <name evidence="10" type="ORF">CC84DRAFT_1130058</name>
</gene>
<organism evidence="10 11">
    <name type="scientific">Paraphaeosphaeria sporulosa</name>
    <dbReference type="NCBI Taxonomy" id="1460663"/>
    <lineage>
        <taxon>Eukaryota</taxon>
        <taxon>Fungi</taxon>
        <taxon>Dikarya</taxon>
        <taxon>Ascomycota</taxon>
        <taxon>Pezizomycotina</taxon>
        <taxon>Dothideomycetes</taxon>
        <taxon>Pleosporomycetidae</taxon>
        <taxon>Pleosporales</taxon>
        <taxon>Massarineae</taxon>
        <taxon>Didymosphaeriaceae</taxon>
        <taxon>Paraphaeosphaeria</taxon>
    </lineage>
</organism>
<feature type="transmembrane region" description="Helical" evidence="8">
    <location>
        <begin position="53"/>
        <end position="75"/>
    </location>
</feature>
<dbReference type="PANTHER" id="PTHR48022:SF11">
    <property type="entry name" value="MONOSACCHARIDE TRANSPORTER (HXT8), PUTATIVE (AFU_ORTHOLOGUE AFUA_2G08120)-RELATED"/>
    <property type="match status" value="1"/>
</dbReference>
<dbReference type="InterPro" id="IPR036259">
    <property type="entry name" value="MFS_trans_sf"/>
</dbReference>
<proteinExistence type="inferred from homology"/>
<feature type="transmembrane region" description="Helical" evidence="8">
    <location>
        <begin position="369"/>
        <end position="394"/>
    </location>
</feature>
<name>A0A177BZW1_9PLEO</name>
<comment type="similarity">
    <text evidence="2 7">Belongs to the major facilitator superfamily. Sugar transporter (TC 2.A.1.1) family.</text>
</comment>
<dbReference type="InParanoid" id="A0A177BZW1"/>
<dbReference type="GeneID" id="28759334"/>
<dbReference type="InterPro" id="IPR005829">
    <property type="entry name" value="Sugar_transporter_CS"/>
</dbReference>
<dbReference type="InterPro" id="IPR050360">
    <property type="entry name" value="MFS_Sugar_Transporters"/>
</dbReference>
<dbReference type="RefSeq" id="XP_018030497.1">
    <property type="nucleotide sequence ID" value="XM_018175848.1"/>
</dbReference>
<dbReference type="GO" id="GO:0005351">
    <property type="term" value="F:carbohydrate:proton symporter activity"/>
    <property type="evidence" value="ECO:0007669"/>
    <property type="project" value="TreeGrafter"/>
</dbReference>
<feature type="transmembrane region" description="Helical" evidence="8">
    <location>
        <begin position="146"/>
        <end position="166"/>
    </location>
</feature>
<evidence type="ECO:0000256" key="3">
    <source>
        <dbReference type="ARBA" id="ARBA00022448"/>
    </source>
</evidence>
<dbReference type="Proteomes" id="UP000077069">
    <property type="component" value="Unassembled WGS sequence"/>
</dbReference>
<feature type="transmembrane region" description="Helical" evidence="8">
    <location>
        <begin position="7"/>
        <end position="33"/>
    </location>
</feature>